<organism evidence="1 2">
    <name type="scientific">Sphingomonas mollis</name>
    <dbReference type="NCBI Taxonomy" id="2795726"/>
    <lineage>
        <taxon>Bacteria</taxon>
        <taxon>Pseudomonadati</taxon>
        <taxon>Pseudomonadota</taxon>
        <taxon>Alphaproteobacteria</taxon>
        <taxon>Sphingomonadales</taxon>
        <taxon>Sphingomonadaceae</taxon>
        <taxon>Sphingomonas</taxon>
    </lineage>
</organism>
<comment type="caution">
    <text evidence="1">The sequence shown here is derived from an EMBL/GenBank/DDBJ whole genome shotgun (WGS) entry which is preliminary data.</text>
</comment>
<dbReference type="Proteomes" id="UP000640426">
    <property type="component" value="Unassembled WGS sequence"/>
</dbReference>
<gene>
    <name evidence="1" type="ORF">JAO74_09705</name>
</gene>
<protein>
    <submittedName>
        <fullName evidence="1">Uncharacterized protein</fullName>
    </submittedName>
</protein>
<name>A0ABS0XPU4_9SPHN</name>
<dbReference type="EMBL" id="JAELXS010000005">
    <property type="protein sequence ID" value="MBJ6122065.1"/>
    <property type="molecule type" value="Genomic_DNA"/>
</dbReference>
<proteinExistence type="predicted"/>
<dbReference type="RefSeq" id="WP_233150865.1">
    <property type="nucleotide sequence ID" value="NZ_JAELXS010000005.1"/>
</dbReference>
<reference evidence="2" key="1">
    <citation type="submission" date="2020-12" db="EMBL/GenBank/DDBJ databases">
        <title>Hymenobacter sp.</title>
        <authorList>
            <person name="Kim M.K."/>
        </authorList>
    </citation>
    <scope>NUCLEOTIDE SEQUENCE [LARGE SCALE GENOMIC DNA]</scope>
    <source>
        <strain evidence="2">BT553</strain>
    </source>
</reference>
<keyword evidence="2" id="KW-1185">Reference proteome</keyword>
<accession>A0ABS0XPU4</accession>
<evidence type="ECO:0000313" key="1">
    <source>
        <dbReference type="EMBL" id="MBJ6122065.1"/>
    </source>
</evidence>
<evidence type="ECO:0000313" key="2">
    <source>
        <dbReference type="Proteomes" id="UP000640426"/>
    </source>
</evidence>
<sequence length="425" mass="40173">MAISGAVVVPLSTASKDAASVCDGGTISGCALGAAAATGFPAAVVAILIGATTISAGSGTAPDDHLFTGLWSALSDRSSTDGIGPSRSPVMTGLPEGPDGIAAGTVAGEGIASGSTLIATSLSGAISSASARLELPFALAARAGASAVSFGATGAGSAGEAVTVSNVGATVDPVSRSVATTGRSTLPTDAGGRGASLPSVVGVAVVVSAFAGVDAGGSNVAISGNSASTTGAVRAGMRALSVSLAIGMEGSCITGTGRPAGSRDGGAAMSDPSVTTVGGNGAALIGMFTIMNGTVVIDDGRSITGMRRSVFSVAGGTSVSDRSVTTVGNGADLIDVPTIVNGTVVIDDCGSITGMPWPAGLIVDGAAASDASFMRTAGDGTDVAGIISTVGGDSAIGWPVDGIVPPGVTGTLVPDQDSADGRVDA</sequence>